<reference evidence="6 7" key="1">
    <citation type="submission" date="2019-02" db="EMBL/GenBank/DDBJ databases">
        <title>Draft genome sequences of novel Actinobacteria.</title>
        <authorList>
            <person name="Sahin N."/>
            <person name="Ay H."/>
            <person name="Saygin H."/>
        </authorList>
    </citation>
    <scope>NUCLEOTIDE SEQUENCE [LARGE SCALE GENOMIC DNA]</scope>
    <source>
        <strain evidence="6 7">8K307</strain>
    </source>
</reference>
<evidence type="ECO:0000256" key="3">
    <source>
        <dbReference type="ARBA" id="ARBA00023125"/>
    </source>
</evidence>
<dbReference type="InterPro" id="IPR010982">
    <property type="entry name" value="Lambda_DNA-bd_dom_sf"/>
</dbReference>
<comment type="caution">
    <text evidence="6">The sequence shown here is derived from an EMBL/GenBank/DDBJ whole genome shotgun (WGS) entry which is preliminary data.</text>
</comment>
<dbReference type="EMBL" id="SMLB01000012">
    <property type="protein sequence ID" value="TDD69909.1"/>
    <property type="molecule type" value="Genomic_DNA"/>
</dbReference>
<dbReference type="SMART" id="SM00354">
    <property type="entry name" value="HTH_LACI"/>
    <property type="match status" value="1"/>
</dbReference>
<keyword evidence="2" id="KW-0805">Transcription regulation</keyword>
<feature type="domain" description="HTH lacI-type" evidence="5">
    <location>
        <begin position="37"/>
        <end position="94"/>
    </location>
</feature>
<keyword evidence="1" id="KW-0678">Repressor</keyword>
<evidence type="ECO:0000256" key="1">
    <source>
        <dbReference type="ARBA" id="ARBA00022491"/>
    </source>
</evidence>
<dbReference type="InterPro" id="IPR000843">
    <property type="entry name" value="HTH_LacI"/>
</dbReference>
<dbReference type="PANTHER" id="PTHR30146:SF148">
    <property type="entry name" value="HTH-TYPE TRANSCRIPTIONAL REPRESSOR PURR-RELATED"/>
    <property type="match status" value="1"/>
</dbReference>
<protein>
    <submittedName>
        <fullName evidence="6">LacI family transcriptional regulator</fullName>
    </submittedName>
</protein>
<dbReference type="InterPro" id="IPR046335">
    <property type="entry name" value="LacI/GalR-like_sensor"/>
</dbReference>
<dbReference type="CDD" id="cd06267">
    <property type="entry name" value="PBP1_LacI_sugar_binding-like"/>
    <property type="match status" value="1"/>
</dbReference>
<evidence type="ECO:0000313" key="6">
    <source>
        <dbReference type="EMBL" id="TDD69909.1"/>
    </source>
</evidence>
<dbReference type="Proteomes" id="UP000295217">
    <property type="component" value="Unassembled WGS sequence"/>
</dbReference>
<accession>A0A4R5AFD6</accession>
<dbReference type="CDD" id="cd01392">
    <property type="entry name" value="HTH_LacI"/>
    <property type="match status" value="1"/>
</dbReference>
<evidence type="ECO:0000313" key="7">
    <source>
        <dbReference type="Proteomes" id="UP000295217"/>
    </source>
</evidence>
<proteinExistence type="predicted"/>
<evidence type="ECO:0000256" key="4">
    <source>
        <dbReference type="ARBA" id="ARBA00023163"/>
    </source>
</evidence>
<dbReference type="Pfam" id="PF00356">
    <property type="entry name" value="LacI"/>
    <property type="match status" value="1"/>
</dbReference>
<gene>
    <name evidence="6" type="ORF">E1262_11610</name>
</gene>
<name>A0A4R5AFD6_9ACTN</name>
<organism evidence="6 7">
    <name type="scientific">Jiangella aurantiaca</name>
    <dbReference type="NCBI Taxonomy" id="2530373"/>
    <lineage>
        <taxon>Bacteria</taxon>
        <taxon>Bacillati</taxon>
        <taxon>Actinomycetota</taxon>
        <taxon>Actinomycetes</taxon>
        <taxon>Jiangellales</taxon>
        <taxon>Jiangellaceae</taxon>
        <taxon>Jiangella</taxon>
    </lineage>
</organism>
<dbReference type="SUPFAM" id="SSF53822">
    <property type="entry name" value="Periplasmic binding protein-like I"/>
    <property type="match status" value="1"/>
</dbReference>
<sequence length="391" mass="42018">MLDSDRSVVNGWVRRDLAGTGRQVSVAQRRRPGSRRVTQSDVARAANVSTAIVSTVINGKSDAIRVSEQTRERVWQAVRDLHYTPNIAAQSLAGGRNRIIGAFTYQRMFPWESRDFYYEFLLGIEEEAEAVAHHLLLFTGAKNESGERSIFSRDANLLRLADGAILVGGRVDSEELAKLSADGYPFVMIGRHDDVGPQVSWVAADYTAGTDAVVEELYGLGHRRLLYVASGRSLETLAERRAGFAAACARHRLGPKRARMVAFGAANPDLPRVPVAAGEAAVLAAAREAGATAVIAESSYVAHRVYETARAQGVGVPGELSVVGLGDHGDRENVLSPDPALTLLRTPSREIGAAAVRMLLRLLDAPDGGPEQEFIACELTAGRTVGRPSAV</sequence>
<dbReference type="Pfam" id="PF13377">
    <property type="entry name" value="Peripla_BP_3"/>
    <property type="match status" value="1"/>
</dbReference>
<dbReference type="GO" id="GO:0000976">
    <property type="term" value="F:transcription cis-regulatory region binding"/>
    <property type="evidence" value="ECO:0007669"/>
    <property type="project" value="TreeGrafter"/>
</dbReference>
<dbReference type="GO" id="GO:0003700">
    <property type="term" value="F:DNA-binding transcription factor activity"/>
    <property type="evidence" value="ECO:0007669"/>
    <property type="project" value="TreeGrafter"/>
</dbReference>
<keyword evidence="4" id="KW-0804">Transcription</keyword>
<dbReference type="SUPFAM" id="SSF47413">
    <property type="entry name" value="lambda repressor-like DNA-binding domains"/>
    <property type="match status" value="1"/>
</dbReference>
<keyword evidence="3" id="KW-0238">DNA-binding</keyword>
<evidence type="ECO:0000259" key="5">
    <source>
        <dbReference type="PROSITE" id="PS50932"/>
    </source>
</evidence>
<dbReference type="OrthoDB" id="9784962at2"/>
<dbReference type="AlphaFoldDB" id="A0A4R5AFD6"/>
<evidence type="ECO:0000256" key="2">
    <source>
        <dbReference type="ARBA" id="ARBA00023015"/>
    </source>
</evidence>
<keyword evidence="7" id="KW-1185">Reference proteome</keyword>
<dbReference type="PROSITE" id="PS50932">
    <property type="entry name" value="HTH_LACI_2"/>
    <property type="match status" value="1"/>
</dbReference>
<dbReference type="Gene3D" id="3.40.50.2300">
    <property type="match status" value="2"/>
</dbReference>
<dbReference type="Gene3D" id="1.10.260.40">
    <property type="entry name" value="lambda repressor-like DNA-binding domains"/>
    <property type="match status" value="1"/>
</dbReference>
<dbReference type="PANTHER" id="PTHR30146">
    <property type="entry name" value="LACI-RELATED TRANSCRIPTIONAL REPRESSOR"/>
    <property type="match status" value="1"/>
</dbReference>
<dbReference type="InterPro" id="IPR028082">
    <property type="entry name" value="Peripla_BP_I"/>
</dbReference>